<accession>A0A0F3P9J0</accession>
<organism evidence="1 2">
    <name type="scientific">Orientia tsutsugamushi str. TA716</name>
    <dbReference type="NCBI Taxonomy" id="1359175"/>
    <lineage>
        <taxon>Bacteria</taxon>
        <taxon>Pseudomonadati</taxon>
        <taxon>Pseudomonadota</taxon>
        <taxon>Alphaproteobacteria</taxon>
        <taxon>Rickettsiales</taxon>
        <taxon>Rickettsiaceae</taxon>
        <taxon>Rickettsieae</taxon>
        <taxon>Orientia</taxon>
    </lineage>
</organism>
<sequence>MHDDDSTKSIAVRSDFYLTFDLFYRPQLLFNMEQAIYNNKCYKEESFNIYLGHQIALKLELLIL</sequence>
<evidence type="ECO:0000313" key="1">
    <source>
        <dbReference type="EMBL" id="KJV77020.1"/>
    </source>
</evidence>
<dbReference type="Proteomes" id="UP000033671">
    <property type="component" value="Unassembled WGS sequence"/>
</dbReference>
<protein>
    <submittedName>
        <fullName evidence="1">Uncharacterized protein</fullName>
    </submittedName>
</protein>
<dbReference type="PATRIC" id="fig|1359175.3.peg.3178"/>
<comment type="caution">
    <text evidence="1">The sequence shown here is derived from an EMBL/GenBank/DDBJ whole genome shotgun (WGS) entry which is preliminary data.</text>
</comment>
<dbReference type="AlphaFoldDB" id="A0A0F3P9J0"/>
<evidence type="ECO:0000313" key="2">
    <source>
        <dbReference type="Proteomes" id="UP000033671"/>
    </source>
</evidence>
<reference evidence="1 2" key="1">
    <citation type="submission" date="2015-01" db="EMBL/GenBank/DDBJ databases">
        <title>Genome Sequencing of Rickettsiales.</title>
        <authorList>
            <person name="Daugherty S.C."/>
            <person name="Su Q."/>
            <person name="Abolude K."/>
            <person name="Beier-Sexton M."/>
            <person name="Carlyon J.A."/>
            <person name="Carter R."/>
            <person name="Day N.P."/>
            <person name="Dumler S.J."/>
            <person name="Dyachenko V."/>
            <person name="Godinez A."/>
            <person name="Kurtti T.J."/>
            <person name="Lichay M."/>
            <person name="Mullins K.E."/>
            <person name="Ott S."/>
            <person name="Pappas-Brown V."/>
            <person name="Paris D.H."/>
            <person name="Patel P."/>
            <person name="Richards A.L."/>
            <person name="Sadzewicz L."/>
            <person name="Sears K."/>
            <person name="Seidman D."/>
            <person name="Sengamalay N."/>
            <person name="Stenos J."/>
            <person name="Tallon L.J."/>
            <person name="Vincent G."/>
            <person name="Fraser C.M."/>
            <person name="Munderloh U."/>
            <person name="Dunning-Hotopp J.C."/>
        </authorList>
    </citation>
    <scope>NUCLEOTIDE SEQUENCE [LARGE SCALE GENOMIC DNA]</scope>
    <source>
        <strain evidence="1 2">TA716</strain>
    </source>
</reference>
<gene>
    <name evidence="1" type="ORF">OTSTA716_0470</name>
</gene>
<name>A0A0F3P9J0_ORITS</name>
<dbReference type="EMBL" id="LAOA01000010">
    <property type="protein sequence ID" value="KJV77020.1"/>
    <property type="molecule type" value="Genomic_DNA"/>
</dbReference>
<proteinExistence type="predicted"/>